<dbReference type="KEGG" id="ncu:F0U83_12650"/>
<reference evidence="1 2" key="1">
    <citation type="journal article" date="2019" name="Biochem. Eng. J.">
        <title>Metabolic engineering of the marine bacteria Neptunomonas concharum for the production of acetoin and meso-2,3-butanediol from acetate.</title>
        <authorList>
            <person name="Li W."/>
            <person name="Pu N."/>
            <person name="Liu C.-X."/>
            <person name="Yuan Q.-P."/>
            <person name="Li Z.-J."/>
        </authorList>
    </citation>
    <scope>NUCLEOTIDE SEQUENCE [LARGE SCALE GENOMIC DNA]</scope>
    <source>
        <strain evidence="1 2">JCM17730</strain>
    </source>
</reference>
<proteinExistence type="predicted"/>
<dbReference type="OrthoDB" id="9771966at2"/>
<sequence length="278" mass="31263">MSDKVILVILDGLNAQVASECMGFMEALRAQGIATRYQISCELPSMSRPLYEAILTGVTPIVSGIVHNHVIRNSNQQSIFSLARQAGLSTAAASYHWISELYNHSPYDAIRDRHTCDESLLIQHGCFYHADHYPDDHLFLDAEWLRRQHDPDFLLVHPMNIDNAGHREGLDSSHYRNTTRKTDMILSDYLPQWIEAGYQILITADHGMNNDRSHGGTLPEEQQVPLFVIGSAFSHQPTCKPSQTDLCGTVCELLGIRMHNKPICKDLLLLDPSLKECS</sequence>
<organism evidence="1 2">
    <name type="scientific">Neptunomonas concharum</name>
    <dbReference type="NCBI Taxonomy" id="1031538"/>
    <lineage>
        <taxon>Bacteria</taxon>
        <taxon>Pseudomonadati</taxon>
        <taxon>Pseudomonadota</taxon>
        <taxon>Gammaproteobacteria</taxon>
        <taxon>Oceanospirillales</taxon>
        <taxon>Oceanospirillaceae</taxon>
        <taxon>Neptunomonas</taxon>
    </lineage>
</organism>
<dbReference type="SUPFAM" id="SSF53649">
    <property type="entry name" value="Alkaline phosphatase-like"/>
    <property type="match status" value="1"/>
</dbReference>
<dbReference type="RefSeq" id="WP_138986861.1">
    <property type="nucleotide sequence ID" value="NZ_CP043869.1"/>
</dbReference>
<dbReference type="GO" id="GO:0016787">
    <property type="term" value="F:hydrolase activity"/>
    <property type="evidence" value="ECO:0007669"/>
    <property type="project" value="UniProtKB-ARBA"/>
</dbReference>
<evidence type="ECO:0000313" key="1">
    <source>
        <dbReference type="EMBL" id="QEQ97499.1"/>
    </source>
</evidence>
<dbReference type="AlphaFoldDB" id="A0A5P1RCV8"/>
<dbReference type="Pfam" id="PF01663">
    <property type="entry name" value="Phosphodiest"/>
    <property type="match status" value="1"/>
</dbReference>
<dbReference type="PANTHER" id="PTHR10151">
    <property type="entry name" value="ECTONUCLEOTIDE PYROPHOSPHATASE/PHOSPHODIESTERASE"/>
    <property type="match status" value="1"/>
</dbReference>
<dbReference type="InterPro" id="IPR002591">
    <property type="entry name" value="Phosphodiest/P_Trfase"/>
</dbReference>
<dbReference type="Gene3D" id="3.40.720.10">
    <property type="entry name" value="Alkaline Phosphatase, subunit A"/>
    <property type="match status" value="1"/>
</dbReference>
<accession>A0A5P1RCV8</accession>
<name>A0A5P1RCV8_9GAMM</name>
<dbReference type="EMBL" id="CP043869">
    <property type="protein sequence ID" value="QEQ97499.1"/>
    <property type="molecule type" value="Genomic_DNA"/>
</dbReference>
<gene>
    <name evidence="1" type="ORF">F0U83_12650</name>
</gene>
<keyword evidence="2" id="KW-1185">Reference proteome</keyword>
<protein>
    <submittedName>
        <fullName evidence="1">Alkaline phosphatase family protein</fullName>
    </submittedName>
</protein>
<dbReference type="PANTHER" id="PTHR10151:SF120">
    <property type="entry name" value="BIS(5'-ADENOSYL)-TRIPHOSPHATASE"/>
    <property type="match status" value="1"/>
</dbReference>
<dbReference type="InterPro" id="IPR017850">
    <property type="entry name" value="Alkaline_phosphatase_core_sf"/>
</dbReference>
<dbReference type="Proteomes" id="UP000324760">
    <property type="component" value="Chromosome"/>
</dbReference>
<evidence type="ECO:0000313" key="2">
    <source>
        <dbReference type="Proteomes" id="UP000324760"/>
    </source>
</evidence>